<keyword evidence="1" id="KW-0472">Membrane</keyword>
<sequence>MSTRRIVITLLIIFGLAGGIFYFVKSGFLFSKRNAIELVSAEAVLVFETTEPVMAWNQLVTQPFWSRISELPALDQAQYQVMTLDSLLGKGGKLERALKGNQFVMSWHPVGREEFDFLFTISFRDLSNLDILKDLENNLPPLSRINTRSYSNVEIKEFQSLDLERNLSYAIIGNVFVASYSSFLVEDAIRYAQNSNLLNFKSSNKQLFDALPRPKGLGVIRISGQAIGKVINGISRNAEFKMIESFSRNGIAANLELKFLNDQVIMEGHAYFSDGKEFDFTASKSGNPKSFQNLVSNRTAVYQQYHLEDLAQISKLEDKGFQFTSTLKGDIEKSLIDKGFLNDLTGEAAFLLFELISNEPQDKILLLQVNQIQNKIQLLRAFNAGIDRSELEEFPSDFYQQMEIIRIASEEFPAHLFGGKFQGFSDTYITVVNDVLVFANSSKAIKLFIDDINNDNTWGKSLNQRKLIDNLSPENGFYFMLDIHRFWSAIIENSSPNWKSFFQKYAPQLKSFELLNLKVKEEGKNNAVILELGYSMNPIKSVQDVLLTENRTVAFSNRLTYGPIVVQNFIDRSQEFVVQDEANNLYLLTSEGEQVFGYNLDGPIVSGIHQVDFFKNGKLQLLFATQNQVYIIDRLGNLVSGFPVRIEGQTISHLNVVDYSNSRDYRYFIASEEGNLYLLDKNGNQLEGWNPKSISGPVATAPAHHRIAGVGDRMVALSSKGQLYFFNRRGEPELGSPIRLGDELRSDYILLERGSAQESRLVTITKEGEVVQVNLKGELTYRNQLLRPDRESKFYLIKDQKDDRYVFAVHEYNKVTVLDSEYKTVFSVDVFSENLEFQYFSFGTDKNIFVIVDKSQEFIYLYNLDGILLNTLPIIGDHKVEIRYSGSQNQYSIYSISGNKFAEYKLPI</sequence>
<evidence type="ECO:0008006" key="4">
    <source>
        <dbReference type="Google" id="ProtNLM"/>
    </source>
</evidence>
<evidence type="ECO:0000256" key="1">
    <source>
        <dbReference type="SAM" id="Phobius"/>
    </source>
</evidence>
<accession>A0A2P8DZJ2</accession>
<keyword evidence="1" id="KW-1133">Transmembrane helix</keyword>
<reference evidence="2 3" key="1">
    <citation type="submission" date="2018-03" db="EMBL/GenBank/DDBJ databases">
        <title>Genomic Encyclopedia of Archaeal and Bacterial Type Strains, Phase II (KMG-II): from individual species to whole genera.</title>
        <authorList>
            <person name="Goeker M."/>
        </authorList>
    </citation>
    <scope>NUCLEOTIDE SEQUENCE [LARGE SCALE GENOMIC DNA]</scope>
    <source>
        <strain evidence="2 3">DSM 28057</strain>
    </source>
</reference>
<name>A0A2P8DZJ2_9BACT</name>
<dbReference type="OrthoDB" id="1093345at2"/>
<keyword evidence="1" id="KW-0812">Transmembrane</keyword>
<proteinExistence type="predicted"/>
<organism evidence="2 3">
    <name type="scientific">Cecembia rubra</name>
    <dbReference type="NCBI Taxonomy" id="1485585"/>
    <lineage>
        <taxon>Bacteria</taxon>
        <taxon>Pseudomonadati</taxon>
        <taxon>Bacteroidota</taxon>
        <taxon>Cytophagia</taxon>
        <taxon>Cytophagales</taxon>
        <taxon>Cyclobacteriaceae</taxon>
        <taxon>Cecembia</taxon>
    </lineage>
</organism>
<dbReference type="Proteomes" id="UP000240708">
    <property type="component" value="Unassembled WGS sequence"/>
</dbReference>
<gene>
    <name evidence="2" type="ORF">CLV48_109103</name>
</gene>
<evidence type="ECO:0000313" key="2">
    <source>
        <dbReference type="EMBL" id="PSL02634.1"/>
    </source>
</evidence>
<evidence type="ECO:0000313" key="3">
    <source>
        <dbReference type="Proteomes" id="UP000240708"/>
    </source>
</evidence>
<comment type="caution">
    <text evidence="2">The sequence shown here is derived from an EMBL/GenBank/DDBJ whole genome shotgun (WGS) entry which is preliminary data.</text>
</comment>
<dbReference type="SUPFAM" id="SSF101898">
    <property type="entry name" value="NHL repeat"/>
    <property type="match status" value="1"/>
</dbReference>
<protein>
    <recommendedName>
        <fullName evidence="4">DUF3352 domain-containing protein</fullName>
    </recommendedName>
</protein>
<dbReference type="InterPro" id="IPR015943">
    <property type="entry name" value="WD40/YVTN_repeat-like_dom_sf"/>
</dbReference>
<dbReference type="Gene3D" id="2.130.10.10">
    <property type="entry name" value="YVTN repeat-like/Quinoprotein amine dehydrogenase"/>
    <property type="match status" value="1"/>
</dbReference>
<dbReference type="EMBL" id="PYGF01000009">
    <property type="protein sequence ID" value="PSL02634.1"/>
    <property type="molecule type" value="Genomic_DNA"/>
</dbReference>
<feature type="transmembrane region" description="Helical" evidence="1">
    <location>
        <begin position="6"/>
        <end position="24"/>
    </location>
</feature>
<dbReference type="AlphaFoldDB" id="A0A2P8DZJ2"/>
<keyword evidence="3" id="KW-1185">Reference proteome</keyword>